<dbReference type="Proteomes" id="UP000798662">
    <property type="component" value="Chromosome 2"/>
</dbReference>
<evidence type="ECO:0000313" key="2">
    <source>
        <dbReference type="Proteomes" id="UP000798662"/>
    </source>
</evidence>
<protein>
    <submittedName>
        <fullName evidence="1">Uncharacterized protein</fullName>
    </submittedName>
</protein>
<proteinExistence type="predicted"/>
<dbReference type="EMBL" id="CM020619">
    <property type="protein sequence ID" value="KAK1865889.1"/>
    <property type="molecule type" value="Genomic_DNA"/>
</dbReference>
<reference evidence="1" key="1">
    <citation type="submission" date="2019-11" db="EMBL/GenBank/DDBJ databases">
        <title>Nori genome reveals adaptations in red seaweeds to the harsh intertidal environment.</title>
        <authorList>
            <person name="Wang D."/>
            <person name="Mao Y."/>
        </authorList>
    </citation>
    <scope>NUCLEOTIDE SEQUENCE</scope>
    <source>
        <tissue evidence="1">Gametophyte</tissue>
    </source>
</reference>
<keyword evidence="2" id="KW-1185">Reference proteome</keyword>
<accession>A0ACC3C6Y0</accession>
<comment type="caution">
    <text evidence="1">The sequence shown here is derived from an EMBL/GenBank/DDBJ whole genome shotgun (WGS) entry which is preliminary data.</text>
</comment>
<sequence length="746" mass="75930">MGGGDGGAGGCGGSRPTTARQGEERVAPALWTAVAKDNVGAVRRALWPATAGSPDGDGEDGGAGVDGGVEEAATAHRLRSVMGADAPPPRDARGLLLAAVASGSAPVVGALLEAGHLAGGPFLPSLSKALWATVDADAPAVATELLAKADCAWPGSDAADVALSRTVRPIGEEGGDAGGGGGGGGATATDEPGANTCHPPLDWRSPLMAAAEAGREQLVRALLHSYVVRRRTEALLSPRGESALTLALERGRSGEAVALALLRHGESDRRFKDAFSGAARLDGAGVLHLACAAGLKRVVSVLVTRRPADDPVRRMVPINVTDSAGRTALHVAAAAGHTGVVALLKKHGGGNDYMEALLAATRDADGHTPLQAAAAGGHVATLTVLLEFSDYSVYGSNVVNLRRGACLVALGAGQHAAANLLAAEVAAALLREGSHLSHPRATLLGSAAGAGQTAVVAALLHPSSHPRVERLPSGAAAALAAAVASEGDAGGRAPRPGQYDKAPLEEAVRGGHLATVVQLLDAGAPLGRDGGASFLHTAVRVGASDLVAELLRRGVPVNAVCGTEAKTPLHVATRYGRADAAAVLLADPATCVTAYDEKEWTPLHSAALRGDANFFRALARGLTALHYAARRACAPAVRVLVRGGADTERATAGGWSPVGLAIKGNDNDRGRSLAGVEPAGGEDEDVEDTVHQLMPWGMDKTRASELVKLIHSRWPERTDTQSRYGHGTSKMNVRKALLEIVQNRTT</sequence>
<gene>
    <name evidence="1" type="ORF">I4F81_008412</name>
</gene>
<evidence type="ECO:0000313" key="1">
    <source>
        <dbReference type="EMBL" id="KAK1865889.1"/>
    </source>
</evidence>
<organism evidence="1 2">
    <name type="scientific">Pyropia yezoensis</name>
    <name type="common">Susabi-nori</name>
    <name type="synonym">Porphyra yezoensis</name>
    <dbReference type="NCBI Taxonomy" id="2788"/>
    <lineage>
        <taxon>Eukaryota</taxon>
        <taxon>Rhodophyta</taxon>
        <taxon>Bangiophyceae</taxon>
        <taxon>Bangiales</taxon>
        <taxon>Bangiaceae</taxon>
        <taxon>Pyropia</taxon>
    </lineage>
</organism>
<name>A0ACC3C6Y0_PYRYE</name>